<keyword evidence="2" id="KW-0677">Repeat</keyword>
<dbReference type="EC" id="2.3.1.225" evidence="1"/>
<dbReference type="InterPro" id="IPR036770">
    <property type="entry name" value="Ankyrin_rpt-contain_sf"/>
</dbReference>
<dbReference type="Gene3D" id="1.25.40.20">
    <property type="entry name" value="Ankyrin repeat-containing domain"/>
    <property type="match status" value="1"/>
</dbReference>
<dbReference type="AlphaFoldDB" id="A0A6A5TXX4"/>
<evidence type="ECO:0000313" key="6">
    <source>
        <dbReference type="Proteomes" id="UP000800035"/>
    </source>
</evidence>
<accession>A0A6A5TXX4</accession>
<evidence type="ECO:0000256" key="3">
    <source>
        <dbReference type="ARBA" id="ARBA00023043"/>
    </source>
</evidence>
<dbReference type="PANTHER" id="PTHR24161">
    <property type="entry name" value="ANK_REP_REGION DOMAIN-CONTAINING PROTEIN-RELATED"/>
    <property type="match status" value="1"/>
</dbReference>
<evidence type="ECO:0000256" key="2">
    <source>
        <dbReference type="ARBA" id="ARBA00022737"/>
    </source>
</evidence>
<dbReference type="EMBL" id="ML976989">
    <property type="protein sequence ID" value="KAF1957278.1"/>
    <property type="molecule type" value="Genomic_DNA"/>
</dbReference>
<dbReference type="OrthoDB" id="71307at2759"/>
<proteinExistence type="predicted"/>
<dbReference type="InterPro" id="IPR002110">
    <property type="entry name" value="Ankyrin_rpt"/>
</dbReference>
<evidence type="ECO:0000313" key="5">
    <source>
        <dbReference type="EMBL" id="KAF1957278.1"/>
    </source>
</evidence>
<organism evidence="5 6">
    <name type="scientific">Byssothecium circinans</name>
    <dbReference type="NCBI Taxonomy" id="147558"/>
    <lineage>
        <taxon>Eukaryota</taxon>
        <taxon>Fungi</taxon>
        <taxon>Dikarya</taxon>
        <taxon>Ascomycota</taxon>
        <taxon>Pezizomycotina</taxon>
        <taxon>Dothideomycetes</taxon>
        <taxon>Pleosporomycetidae</taxon>
        <taxon>Pleosporales</taxon>
        <taxon>Massarineae</taxon>
        <taxon>Massarinaceae</taxon>
        <taxon>Byssothecium</taxon>
    </lineage>
</organism>
<keyword evidence="3 4" id="KW-0040">ANK repeat</keyword>
<dbReference type="PROSITE" id="PS50088">
    <property type="entry name" value="ANK_REPEAT"/>
    <property type="match status" value="1"/>
</dbReference>
<evidence type="ECO:0000256" key="4">
    <source>
        <dbReference type="PROSITE-ProRule" id="PRU00023"/>
    </source>
</evidence>
<dbReference type="PANTHER" id="PTHR24161:SF85">
    <property type="entry name" value="PALMITOYLTRANSFERASE HIP14"/>
    <property type="match status" value="1"/>
</dbReference>
<gene>
    <name evidence="5" type="ORF">CC80DRAFT_41627</name>
</gene>
<dbReference type="PROSITE" id="PS50297">
    <property type="entry name" value="ANK_REP_REGION"/>
    <property type="match status" value="1"/>
</dbReference>
<dbReference type="Proteomes" id="UP000800035">
    <property type="component" value="Unassembled WGS sequence"/>
</dbReference>
<dbReference type="SMART" id="SM00248">
    <property type="entry name" value="ANK"/>
    <property type="match status" value="3"/>
</dbReference>
<feature type="repeat" description="ANK" evidence="4">
    <location>
        <begin position="148"/>
        <end position="180"/>
    </location>
</feature>
<evidence type="ECO:0000256" key="1">
    <source>
        <dbReference type="ARBA" id="ARBA00012210"/>
    </source>
</evidence>
<reference evidence="5" key="1">
    <citation type="journal article" date="2020" name="Stud. Mycol.">
        <title>101 Dothideomycetes genomes: a test case for predicting lifestyles and emergence of pathogens.</title>
        <authorList>
            <person name="Haridas S."/>
            <person name="Albert R."/>
            <person name="Binder M."/>
            <person name="Bloem J."/>
            <person name="Labutti K."/>
            <person name="Salamov A."/>
            <person name="Andreopoulos B."/>
            <person name="Baker S."/>
            <person name="Barry K."/>
            <person name="Bills G."/>
            <person name="Bluhm B."/>
            <person name="Cannon C."/>
            <person name="Castanera R."/>
            <person name="Culley D."/>
            <person name="Daum C."/>
            <person name="Ezra D."/>
            <person name="Gonzalez J."/>
            <person name="Henrissat B."/>
            <person name="Kuo A."/>
            <person name="Liang C."/>
            <person name="Lipzen A."/>
            <person name="Lutzoni F."/>
            <person name="Magnuson J."/>
            <person name="Mondo S."/>
            <person name="Nolan M."/>
            <person name="Ohm R."/>
            <person name="Pangilinan J."/>
            <person name="Park H.-J."/>
            <person name="Ramirez L."/>
            <person name="Alfaro M."/>
            <person name="Sun H."/>
            <person name="Tritt A."/>
            <person name="Yoshinaga Y."/>
            <person name="Zwiers L.-H."/>
            <person name="Turgeon B."/>
            <person name="Goodwin S."/>
            <person name="Spatafora J."/>
            <person name="Crous P."/>
            <person name="Grigoriev I."/>
        </authorList>
    </citation>
    <scope>NUCLEOTIDE SEQUENCE</scope>
    <source>
        <strain evidence="5">CBS 675.92</strain>
    </source>
</reference>
<dbReference type="GO" id="GO:0019706">
    <property type="term" value="F:protein-cysteine S-palmitoyltransferase activity"/>
    <property type="evidence" value="ECO:0007669"/>
    <property type="project" value="UniProtKB-EC"/>
</dbReference>
<dbReference type="SUPFAM" id="SSF48403">
    <property type="entry name" value="Ankyrin repeat"/>
    <property type="match status" value="1"/>
</dbReference>
<sequence length="264" mass="29395">MTCLQCIQSRLTVQATGRMGTRLSELSLEVLHPQNTQDIRYKLAGIGDMPPFNHYPYLYWSMHCRASSKSDDLENLLESIQALFVTERRLVLLHLDIVAGAELVAADGLGNTMVHRAVINFDREALNLLLRVDLLLEQSTTVDIRNGTGHTALHLAVMKGDDTMFRALIAAGSNPDAEDVFGLTPLQMAIVLDQERIIELMGQLRLPTPDANGTSLSKYAEYFRNDQAVRALLISGVSLGQIHHMPNSLVRQQDDTAFLRRTES</sequence>
<protein>
    <recommendedName>
        <fullName evidence="1">protein S-acyltransferase</fullName>
        <ecNumber evidence="1">2.3.1.225</ecNumber>
    </recommendedName>
</protein>
<name>A0A6A5TXX4_9PLEO</name>
<dbReference type="Pfam" id="PF12796">
    <property type="entry name" value="Ank_2"/>
    <property type="match status" value="1"/>
</dbReference>
<keyword evidence="6" id="KW-1185">Reference proteome</keyword>